<accession>A0ABU9YBC7</accession>
<sequence>MVRSLLTLSLLMLGAAATAQKAPTPPGTPASIPFVDHDGIYDFEADGDHAVYLQDRSRKWYHATLMGPCLGLSFATRIGVKTSGSSSLDKFGSLLVDRDECKIDELVTSGPPPKKEKKAKRKG</sequence>
<gene>
    <name evidence="2" type="ORF">ABC974_25990</name>
</gene>
<comment type="caution">
    <text evidence="2">The sequence shown here is derived from an EMBL/GenBank/DDBJ whole genome shotgun (WGS) entry which is preliminary data.</text>
</comment>
<dbReference type="Proteomes" id="UP001419910">
    <property type="component" value="Unassembled WGS sequence"/>
</dbReference>
<feature type="signal peptide" evidence="1">
    <location>
        <begin position="1"/>
        <end position="21"/>
    </location>
</feature>
<name>A0ABU9YBC7_9SPHN</name>
<dbReference type="InterPro" id="IPR045500">
    <property type="entry name" value="DUF6491"/>
</dbReference>
<dbReference type="EMBL" id="JBDIME010000038">
    <property type="protein sequence ID" value="MEN2793103.1"/>
    <property type="molecule type" value="Genomic_DNA"/>
</dbReference>
<keyword evidence="3" id="KW-1185">Reference proteome</keyword>
<organism evidence="2 3">
    <name type="scientific">Sphingomonas oligophenolica</name>
    <dbReference type="NCBI Taxonomy" id="301154"/>
    <lineage>
        <taxon>Bacteria</taxon>
        <taxon>Pseudomonadati</taxon>
        <taxon>Pseudomonadota</taxon>
        <taxon>Alphaproteobacteria</taxon>
        <taxon>Sphingomonadales</taxon>
        <taxon>Sphingomonadaceae</taxon>
        <taxon>Sphingomonas</taxon>
    </lineage>
</organism>
<evidence type="ECO:0000313" key="2">
    <source>
        <dbReference type="EMBL" id="MEN2793103.1"/>
    </source>
</evidence>
<feature type="chain" id="PRO_5045610140" evidence="1">
    <location>
        <begin position="22"/>
        <end position="123"/>
    </location>
</feature>
<evidence type="ECO:0000256" key="1">
    <source>
        <dbReference type="SAM" id="SignalP"/>
    </source>
</evidence>
<proteinExistence type="predicted"/>
<dbReference type="RefSeq" id="WP_343890174.1">
    <property type="nucleotide sequence ID" value="NZ_BAAAEH010000030.1"/>
</dbReference>
<protein>
    <submittedName>
        <fullName evidence="2">DUF6491 family protein</fullName>
    </submittedName>
</protein>
<keyword evidence="1" id="KW-0732">Signal</keyword>
<evidence type="ECO:0000313" key="3">
    <source>
        <dbReference type="Proteomes" id="UP001419910"/>
    </source>
</evidence>
<dbReference type="Pfam" id="PF20101">
    <property type="entry name" value="DUF6491"/>
    <property type="match status" value="1"/>
</dbReference>
<reference evidence="2 3" key="1">
    <citation type="submission" date="2024-05" db="EMBL/GenBank/DDBJ databases">
        <authorList>
            <person name="Liu Q."/>
            <person name="Xin Y.-H."/>
        </authorList>
    </citation>
    <scope>NUCLEOTIDE SEQUENCE [LARGE SCALE GENOMIC DNA]</scope>
    <source>
        <strain evidence="2 3">CGMCC 1.10181</strain>
    </source>
</reference>